<protein>
    <submittedName>
        <fullName evidence="2">Trypsin-like peptidase</fullName>
    </submittedName>
</protein>
<evidence type="ECO:0000313" key="2">
    <source>
        <dbReference type="EMBL" id="TDP83936.1"/>
    </source>
</evidence>
<dbReference type="SUPFAM" id="SSF47090">
    <property type="entry name" value="PGBD-like"/>
    <property type="match status" value="1"/>
</dbReference>
<dbReference type="EMBL" id="SNXY01000008">
    <property type="protein sequence ID" value="TDP83936.1"/>
    <property type="molecule type" value="Genomic_DNA"/>
</dbReference>
<dbReference type="GO" id="GO:0006508">
    <property type="term" value="P:proteolysis"/>
    <property type="evidence" value="ECO:0007669"/>
    <property type="project" value="InterPro"/>
</dbReference>
<sequence>MTFSSDGPAVRWPFLGCRMFRVFAHLSFVVFAVVATLSEPAQAESFDPPPGKRWVTIASSTDLDEAIGIARRYGGEARVVRAANGWYAAVLEPRSGTLDKIRSDLWMSLPKDTVLSRGKTYIETVWRMPPQPGVTATVKKDKPSVARIGAFEVKLTRDRTKDGWTARVVGTEGGKTLFDLKHRFEEAADYDSNLRLVELDRGNGHPEVMFDAFSGGAHCCTTTVVLSEASPGVWTMADLGQADSEPVPDDVDGDGIAELVSGDDSFSYLFASYAESVRPPLIQKFGSGRLRNVTKDPAFRRRVVQDLRSLEFEARQDPEVWRNNGYLAGWVATKQLLGEGGEAWARMLPLYDRSSDWKVEICSDGRKVENCPEASRRKLDFPDALRRHLVANGYGAPEGTASNSTAAAMPSFEDAKAAFLALPIDRRRDIQVLLAATGQWPNVAVDGFGEKLFAAIKAFQASVGRSATGVLTDGDQEALRREASPLLRRWGLSRVTDLATGASLWVPKGVASSTSPIENGMQYGAPPDPAVVFFVGYQGFSVDAAFPIILGNLKDMTIDFKVLKPGFFVISSHDGASSQYSRFSAVPGGVAGFTIIWSSASDIRGERLATVMSDLFRADNELGIRRSPPLPLTEVAIAPAAPNTARPPDSGSQGSSGGASSGTGFFVAQDAVVTNQHVVDGCSSVTVSVDGQPKPGTVIASDETNDLALVKTEARSKAVAHLRMGVRLGEDVAAFGFPLSGLLASGNFTRGSVAATAGLRDDTRHLQISAPVQPGNSGGPLLDESGNVVGVVHSKINAVAVAMVTNDIPQNVNFAIKAAILASFLEAKGIEYQVGSPGEPLKGADLAERAQSIAAAIECRR</sequence>
<keyword evidence="3" id="KW-1185">Reference proteome</keyword>
<evidence type="ECO:0000313" key="3">
    <source>
        <dbReference type="Proteomes" id="UP000294547"/>
    </source>
</evidence>
<dbReference type="PANTHER" id="PTHR43019">
    <property type="entry name" value="SERINE ENDOPROTEASE DEGS"/>
    <property type="match status" value="1"/>
</dbReference>
<dbReference type="InterPro" id="IPR009003">
    <property type="entry name" value="Peptidase_S1_PA"/>
</dbReference>
<dbReference type="PANTHER" id="PTHR43019:SF23">
    <property type="entry name" value="PROTEASE DO-LIKE 5, CHLOROPLASTIC"/>
    <property type="match status" value="1"/>
</dbReference>
<dbReference type="GO" id="GO:0004252">
    <property type="term" value="F:serine-type endopeptidase activity"/>
    <property type="evidence" value="ECO:0007669"/>
    <property type="project" value="InterPro"/>
</dbReference>
<organism evidence="2 3">
    <name type="scientific">Oharaeibacter diazotrophicus</name>
    <dbReference type="NCBI Taxonomy" id="1920512"/>
    <lineage>
        <taxon>Bacteria</taxon>
        <taxon>Pseudomonadati</taxon>
        <taxon>Pseudomonadota</taxon>
        <taxon>Alphaproteobacteria</taxon>
        <taxon>Hyphomicrobiales</taxon>
        <taxon>Pleomorphomonadaceae</taxon>
        <taxon>Oharaeibacter</taxon>
    </lineage>
</organism>
<dbReference type="AlphaFoldDB" id="A0A4R6RE29"/>
<dbReference type="Gene3D" id="2.40.10.10">
    <property type="entry name" value="Trypsin-like serine proteases"/>
    <property type="match status" value="2"/>
</dbReference>
<dbReference type="PRINTS" id="PR00834">
    <property type="entry name" value="PROTEASES2C"/>
</dbReference>
<feature type="region of interest" description="Disordered" evidence="1">
    <location>
        <begin position="641"/>
        <end position="660"/>
    </location>
</feature>
<name>A0A4R6RE29_9HYPH</name>
<gene>
    <name evidence="2" type="ORF">EDD54_2537</name>
</gene>
<comment type="caution">
    <text evidence="2">The sequence shown here is derived from an EMBL/GenBank/DDBJ whole genome shotgun (WGS) entry which is preliminary data.</text>
</comment>
<dbReference type="Pfam" id="PF13365">
    <property type="entry name" value="Trypsin_2"/>
    <property type="match status" value="1"/>
</dbReference>
<evidence type="ECO:0000256" key="1">
    <source>
        <dbReference type="SAM" id="MobiDB-lite"/>
    </source>
</evidence>
<dbReference type="InterPro" id="IPR043504">
    <property type="entry name" value="Peptidase_S1_PA_chymotrypsin"/>
</dbReference>
<dbReference type="OrthoDB" id="1522627at2"/>
<dbReference type="InterPro" id="IPR036365">
    <property type="entry name" value="PGBD-like_sf"/>
</dbReference>
<dbReference type="SUPFAM" id="SSF50494">
    <property type="entry name" value="Trypsin-like serine proteases"/>
    <property type="match status" value="1"/>
</dbReference>
<dbReference type="Proteomes" id="UP000294547">
    <property type="component" value="Unassembled WGS sequence"/>
</dbReference>
<dbReference type="InterPro" id="IPR001940">
    <property type="entry name" value="Peptidase_S1C"/>
</dbReference>
<reference evidence="2 3" key="1">
    <citation type="submission" date="2019-03" db="EMBL/GenBank/DDBJ databases">
        <title>Genomic Encyclopedia of Type Strains, Phase IV (KMG-IV): sequencing the most valuable type-strain genomes for metagenomic binning, comparative biology and taxonomic classification.</title>
        <authorList>
            <person name="Goeker M."/>
        </authorList>
    </citation>
    <scope>NUCLEOTIDE SEQUENCE [LARGE SCALE GENOMIC DNA]</scope>
    <source>
        <strain evidence="2 3">DSM 102969</strain>
    </source>
</reference>
<proteinExistence type="predicted"/>
<accession>A0A4R6RE29</accession>